<dbReference type="InterPro" id="IPR004842">
    <property type="entry name" value="SLC12A_fam"/>
</dbReference>
<evidence type="ECO:0000313" key="8">
    <source>
        <dbReference type="EMBL" id="KNC83162.1"/>
    </source>
</evidence>
<evidence type="ECO:0000259" key="7">
    <source>
        <dbReference type="Pfam" id="PF00324"/>
    </source>
</evidence>
<feature type="transmembrane region" description="Helical" evidence="6">
    <location>
        <begin position="408"/>
        <end position="426"/>
    </location>
</feature>
<evidence type="ECO:0000313" key="9">
    <source>
        <dbReference type="Proteomes" id="UP000054560"/>
    </source>
</evidence>
<feature type="region of interest" description="Disordered" evidence="5">
    <location>
        <begin position="572"/>
        <end position="612"/>
    </location>
</feature>
<dbReference type="GO" id="GO:1990573">
    <property type="term" value="P:potassium ion import across plasma membrane"/>
    <property type="evidence" value="ECO:0007669"/>
    <property type="project" value="TreeGrafter"/>
</dbReference>
<dbReference type="AlphaFoldDB" id="A0A0L0G205"/>
<keyword evidence="4 6" id="KW-0472">Membrane</keyword>
<dbReference type="EMBL" id="KQ241858">
    <property type="protein sequence ID" value="KNC83162.1"/>
    <property type="molecule type" value="Genomic_DNA"/>
</dbReference>
<feature type="transmembrane region" description="Helical" evidence="6">
    <location>
        <begin position="228"/>
        <end position="249"/>
    </location>
</feature>
<dbReference type="STRING" id="667725.A0A0L0G205"/>
<feature type="compositionally biased region" description="Polar residues" evidence="5">
    <location>
        <begin position="31"/>
        <end position="40"/>
    </location>
</feature>
<organism evidence="8 9">
    <name type="scientific">Sphaeroforma arctica JP610</name>
    <dbReference type="NCBI Taxonomy" id="667725"/>
    <lineage>
        <taxon>Eukaryota</taxon>
        <taxon>Ichthyosporea</taxon>
        <taxon>Ichthyophonida</taxon>
        <taxon>Sphaeroforma</taxon>
    </lineage>
</organism>
<dbReference type="GO" id="GO:0055064">
    <property type="term" value="P:chloride ion homeostasis"/>
    <property type="evidence" value="ECO:0007669"/>
    <property type="project" value="TreeGrafter"/>
</dbReference>
<feature type="transmembrane region" description="Helical" evidence="6">
    <location>
        <begin position="113"/>
        <end position="140"/>
    </location>
</feature>
<keyword evidence="2 6" id="KW-0812">Transmembrane</keyword>
<evidence type="ECO:0000256" key="4">
    <source>
        <dbReference type="ARBA" id="ARBA00023136"/>
    </source>
</evidence>
<proteinExistence type="predicted"/>
<dbReference type="GeneID" id="25905072"/>
<feature type="transmembrane region" description="Helical" evidence="6">
    <location>
        <begin position="202"/>
        <end position="221"/>
    </location>
</feature>
<dbReference type="GO" id="GO:0055075">
    <property type="term" value="P:potassium ion homeostasis"/>
    <property type="evidence" value="ECO:0007669"/>
    <property type="project" value="TreeGrafter"/>
</dbReference>
<feature type="transmembrane region" description="Helical" evidence="6">
    <location>
        <begin position="529"/>
        <end position="546"/>
    </location>
</feature>
<dbReference type="GO" id="GO:0006884">
    <property type="term" value="P:cell volume homeostasis"/>
    <property type="evidence" value="ECO:0007669"/>
    <property type="project" value="TreeGrafter"/>
</dbReference>
<feature type="transmembrane region" description="Helical" evidence="6">
    <location>
        <begin position="161"/>
        <end position="182"/>
    </location>
</feature>
<sequence>MSSDEPTISPSYNYSAEKGGKGDDLEMATAASENVDSRQGVTDDMSLGEDNVLPPHPTVPAKPSGFVGHIKALIFSPPGYKFGTWDGVFSSCLTNCFGVIMFLRMGFVAGNMGVWQALGMIGSVFVMSLLTILSTAGICSTCRLSKGGLYAILKQALGTQVGGTIGVIYTLGLATVNAVYVLGFAEAFCELINADSSDLNNLRIVGAITEVVCLCVVLLGVEFIMKLQFIFLVILIAALLNIIIGGFTYPTFGQFTSTNLSSDYNEGENFFTLVGLFFSTTTGIMAGANMSGDLRHPSVAIPVGTVAAIAVGDAVYASLVLVMAAVAYSSENDGIVADDGLGYLNSNFLIAQFISGWQPLFQVGLYIAAITSILGVFVQAPRVMQGIGEDCQVPGIQQLGVGFGKSEIPLRATFFTGTVTCCFVILGNLNEVATIMTCILCLSYAAVNYAYFALATGGLREEARMKQLKAYGQQTMNVDTRTMQVVQNMAQPVEQDFRKPPQWVMRFTNRWVSLLNCLLHFVLMFFIQWWLGLVLLVMCIFFYLYIGILNKGNNRLGDADFSFREWLNPLHHPSRKGQNQRRQAGAGPTVQDVPAAFGDQTQGMPSSDDNRNAAADVYPAEEYTPASAQL</sequence>
<feature type="transmembrane region" description="Helical" evidence="6">
    <location>
        <begin position="507"/>
        <end position="523"/>
    </location>
</feature>
<dbReference type="PANTHER" id="PTHR11827:SF6">
    <property type="entry name" value="SOLUTE CARRIER FAMILY 12 MEMBER 8"/>
    <property type="match status" value="1"/>
</dbReference>
<name>A0A0L0G205_9EUKA</name>
<dbReference type="Gene3D" id="1.20.1740.10">
    <property type="entry name" value="Amino acid/polyamine transporter I"/>
    <property type="match status" value="1"/>
</dbReference>
<dbReference type="GO" id="GO:0016020">
    <property type="term" value="C:membrane"/>
    <property type="evidence" value="ECO:0007669"/>
    <property type="project" value="UniProtKB-SubCell"/>
</dbReference>
<comment type="subcellular location">
    <subcellularLocation>
        <location evidence="1">Membrane</location>
        <topology evidence="1">Multi-pass membrane protein</topology>
    </subcellularLocation>
</comment>
<feature type="transmembrane region" description="Helical" evidence="6">
    <location>
        <begin position="300"/>
        <end position="328"/>
    </location>
</feature>
<feature type="transmembrane region" description="Helical" evidence="6">
    <location>
        <begin position="269"/>
        <end position="288"/>
    </location>
</feature>
<protein>
    <recommendedName>
        <fullName evidence="7">Amino acid permease/ SLC12A domain-containing protein</fullName>
    </recommendedName>
</protein>
<dbReference type="Proteomes" id="UP000054560">
    <property type="component" value="Unassembled WGS sequence"/>
</dbReference>
<feature type="transmembrane region" description="Helical" evidence="6">
    <location>
        <begin position="348"/>
        <end position="378"/>
    </location>
</feature>
<evidence type="ECO:0000256" key="1">
    <source>
        <dbReference type="ARBA" id="ARBA00004141"/>
    </source>
</evidence>
<feature type="domain" description="Amino acid permease/ SLC12A" evidence="7">
    <location>
        <begin position="88"/>
        <end position="447"/>
    </location>
</feature>
<evidence type="ECO:0000256" key="3">
    <source>
        <dbReference type="ARBA" id="ARBA00022989"/>
    </source>
</evidence>
<keyword evidence="9" id="KW-1185">Reference proteome</keyword>
<evidence type="ECO:0000256" key="2">
    <source>
        <dbReference type="ARBA" id="ARBA00022692"/>
    </source>
</evidence>
<accession>A0A0L0G205</accession>
<feature type="transmembrane region" description="Helical" evidence="6">
    <location>
        <begin position="88"/>
        <end position="107"/>
    </location>
</feature>
<dbReference type="RefSeq" id="XP_014157064.1">
    <property type="nucleotide sequence ID" value="XM_014301589.1"/>
</dbReference>
<dbReference type="PANTHER" id="PTHR11827">
    <property type="entry name" value="SOLUTE CARRIER FAMILY 12, CATION COTRANSPORTERS"/>
    <property type="match status" value="1"/>
</dbReference>
<reference evidence="8 9" key="1">
    <citation type="submission" date="2011-02" db="EMBL/GenBank/DDBJ databases">
        <title>The Genome Sequence of Sphaeroforma arctica JP610.</title>
        <authorList>
            <consortium name="The Broad Institute Genome Sequencing Platform"/>
            <person name="Russ C."/>
            <person name="Cuomo C."/>
            <person name="Young S.K."/>
            <person name="Zeng Q."/>
            <person name="Gargeya S."/>
            <person name="Alvarado L."/>
            <person name="Berlin A."/>
            <person name="Chapman S.B."/>
            <person name="Chen Z."/>
            <person name="Freedman E."/>
            <person name="Gellesch M."/>
            <person name="Goldberg J."/>
            <person name="Griggs A."/>
            <person name="Gujja S."/>
            <person name="Heilman E."/>
            <person name="Heiman D."/>
            <person name="Howarth C."/>
            <person name="Mehta T."/>
            <person name="Neiman D."/>
            <person name="Pearson M."/>
            <person name="Roberts A."/>
            <person name="Saif S."/>
            <person name="Shea T."/>
            <person name="Shenoy N."/>
            <person name="Sisk P."/>
            <person name="Stolte C."/>
            <person name="Sykes S."/>
            <person name="White J."/>
            <person name="Yandava C."/>
            <person name="Burger G."/>
            <person name="Gray M.W."/>
            <person name="Holland P.W.H."/>
            <person name="King N."/>
            <person name="Lang F.B.F."/>
            <person name="Roger A.J."/>
            <person name="Ruiz-Trillo I."/>
            <person name="Haas B."/>
            <person name="Nusbaum C."/>
            <person name="Birren B."/>
        </authorList>
    </citation>
    <scope>NUCLEOTIDE SEQUENCE [LARGE SCALE GENOMIC DNA]</scope>
    <source>
        <strain evidence="8 9">JP610</strain>
    </source>
</reference>
<dbReference type="OrthoDB" id="2020542at2759"/>
<evidence type="ECO:0000256" key="6">
    <source>
        <dbReference type="SAM" id="Phobius"/>
    </source>
</evidence>
<evidence type="ECO:0000256" key="5">
    <source>
        <dbReference type="SAM" id="MobiDB-lite"/>
    </source>
</evidence>
<dbReference type="InterPro" id="IPR004841">
    <property type="entry name" value="AA-permease/SLC12A_dom"/>
</dbReference>
<feature type="transmembrane region" description="Helical" evidence="6">
    <location>
        <begin position="432"/>
        <end position="459"/>
    </location>
</feature>
<dbReference type="GO" id="GO:0015379">
    <property type="term" value="F:potassium:chloride symporter activity"/>
    <property type="evidence" value="ECO:0007669"/>
    <property type="project" value="TreeGrafter"/>
</dbReference>
<feature type="compositionally biased region" description="Polar residues" evidence="5">
    <location>
        <begin position="1"/>
        <end position="14"/>
    </location>
</feature>
<keyword evidence="3 6" id="KW-1133">Transmembrane helix</keyword>
<gene>
    <name evidence="8" type="ORF">SARC_04568</name>
</gene>
<dbReference type="Pfam" id="PF00324">
    <property type="entry name" value="AA_permease"/>
    <property type="match status" value="1"/>
</dbReference>
<dbReference type="eggNOG" id="KOG2083">
    <property type="taxonomic scope" value="Eukaryota"/>
</dbReference>
<feature type="region of interest" description="Disordered" evidence="5">
    <location>
        <begin position="1"/>
        <end position="46"/>
    </location>
</feature>